<protein>
    <recommendedName>
        <fullName evidence="4">BZIP transcription factor</fullName>
    </recommendedName>
</protein>
<dbReference type="Proteomes" id="UP001454036">
    <property type="component" value="Unassembled WGS sequence"/>
</dbReference>
<sequence>MADSNEEEENQFPHFLNLPPPTTFSFTSLNDPLLNPTKQPIIFPPTNHENLHVIPSSDTSTSSSYPSSLSSYPSSSFDDSSAPTSPINNFQNPSQKLELGLESLTQKVNGEALTKKVNGVLNSGIWNLGLEALTEKVDGVVVFLRRFWVVRGVLRIFRSPVCQLLVVVLFLRWRRARGSVGVGSSHGSDQRLVRVIREKDERIKELLNQIARMNEVLLSMHKVPSSKAG</sequence>
<proteinExistence type="predicted"/>
<evidence type="ECO:0000313" key="2">
    <source>
        <dbReference type="EMBL" id="GAA0141664.1"/>
    </source>
</evidence>
<name>A0AAV3NR24_LITER</name>
<gene>
    <name evidence="2" type="ORF">LIER_02759</name>
</gene>
<feature type="region of interest" description="Disordered" evidence="1">
    <location>
        <begin position="37"/>
        <end position="67"/>
    </location>
</feature>
<dbReference type="PANTHER" id="PTHR37206">
    <property type="entry name" value="TRANSMEMBRANE PROTEIN"/>
    <property type="match status" value="1"/>
</dbReference>
<evidence type="ECO:0000313" key="3">
    <source>
        <dbReference type="Proteomes" id="UP001454036"/>
    </source>
</evidence>
<dbReference type="AlphaFoldDB" id="A0AAV3NR24"/>
<evidence type="ECO:0008006" key="4">
    <source>
        <dbReference type="Google" id="ProtNLM"/>
    </source>
</evidence>
<organism evidence="2 3">
    <name type="scientific">Lithospermum erythrorhizon</name>
    <name type="common">Purple gromwell</name>
    <name type="synonym">Lithospermum officinale var. erythrorhizon</name>
    <dbReference type="NCBI Taxonomy" id="34254"/>
    <lineage>
        <taxon>Eukaryota</taxon>
        <taxon>Viridiplantae</taxon>
        <taxon>Streptophyta</taxon>
        <taxon>Embryophyta</taxon>
        <taxon>Tracheophyta</taxon>
        <taxon>Spermatophyta</taxon>
        <taxon>Magnoliopsida</taxon>
        <taxon>eudicotyledons</taxon>
        <taxon>Gunneridae</taxon>
        <taxon>Pentapetalae</taxon>
        <taxon>asterids</taxon>
        <taxon>lamiids</taxon>
        <taxon>Boraginales</taxon>
        <taxon>Boraginaceae</taxon>
        <taxon>Boraginoideae</taxon>
        <taxon>Lithospermeae</taxon>
        <taxon>Lithospermum</taxon>
    </lineage>
</organism>
<comment type="caution">
    <text evidence="2">The sequence shown here is derived from an EMBL/GenBank/DDBJ whole genome shotgun (WGS) entry which is preliminary data.</text>
</comment>
<keyword evidence="3" id="KW-1185">Reference proteome</keyword>
<dbReference type="EMBL" id="BAABME010000311">
    <property type="protein sequence ID" value="GAA0141664.1"/>
    <property type="molecule type" value="Genomic_DNA"/>
</dbReference>
<accession>A0AAV3NR24</accession>
<reference evidence="2 3" key="1">
    <citation type="submission" date="2024-01" db="EMBL/GenBank/DDBJ databases">
        <title>The complete chloroplast genome sequence of Lithospermum erythrorhizon: insights into the phylogenetic relationship among Boraginaceae species and the maternal lineages of purple gromwells.</title>
        <authorList>
            <person name="Okada T."/>
            <person name="Watanabe K."/>
        </authorList>
    </citation>
    <scope>NUCLEOTIDE SEQUENCE [LARGE SCALE GENOMIC DNA]</scope>
</reference>
<evidence type="ECO:0000256" key="1">
    <source>
        <dbReference type="SAM" id="MobiDB-lite"/>
    </source>
</evidence>
<dbReference type="PANTHER" id="PTHR37206:SF1">
    <property type="entry name" value="TRANSMEMBRANE PROTEIN"/>
    <property type="match status" value="1"/>
</dbReference>
<feature type="compositionally biased region" description="Low complexity" evidence="1">
    <location>
        <begin position="55"/>
        <end position="67"/>
    </location>
</feature>